<dbReference type="RefSeq" id="XP_003675716.1">
    <property type="nucleotide sequence ID" value="XM_003675668.1"/>
</dbReference>
<evidence type="ECO:0000313" key="1">
    <source>
        <dbReference type="EMBL" id="CCC69351.1"/>
    </source>
</evidence>
<dbReference type="OrthoDB" id="4038967at2759"/>
<keyword evidence="2" id="KW-1185">Reference proteome</keyword>
<dbReference type="KEGG" id="ncs:NCAS_0C03610"/>
<protein>
    <submittedName>
        <fullName evidence="1">Uncharacterized protein</fullName>
    </submittedName>
</protein>
<sequence length="1144" mass="131236">MLKRSFESETQLKAPDNLRLCLTRHSFQDSECVSYATVLPSLKKKHRYYLFGTSDVFTIDHLSEDSIKLQKNTRAVRAAHCLKAISTKRGFIVINKKDNCISLYAEENEDLRLTSNKLCFSSDKNIPEGMHWMLKTIDENSFLYAYDKHIIRICKSFPYFKQEDFIDTCPIVYRLGFNSEILHFEVVAGKTLVILFRSTTTGYFGIEYLSLKNGISDCNSVKKYILGQMEDTTKLRIRKVYKDHLLCLDCNYIWICKVGRAPKRFNLNLPTDIGKIIQEYEVENPPKSKILLKLSFFTSFGYLVVINVNTEIPKSKHTLNKEIIRTAIAVDHLKDGVEIRYIRKINKRIDLCVFSNGQCSTYSRKTDKHTLHRVVESNKMYLDSHAIDYGGSDFDSIISCGFSSKDCGFIEKRTCRWEGHEFTILNSYKLPHEPILEMQVSRDYRITYKFENAKYEVPTRIDDPNTIAQISSELEITTTEQVNELYDLFSIDRTSSGRKIVSISKIATPRGESGCQPPSSSYVFLLINTKMSTGDCNNIIGIENNERNGLPTILWNVSIAGLDTMSLVGAAQRRSGSKVKYFTYLYHDDQITLFHDNVKEYVLELPTSACVTKLLVLTNHDSELNTDVVFVVLLFSDGCIQIYSEDLRESFLKIQLNDASPIQFLGRGIEVFDYCLLFNRETIVLLNLHTFEYSTFSLGLNIRSIVKFGKVIEELKFVILDNSSNIYEIELPPIDRKVHVKIVPQTSKLPLKMSLLHSSHSLSIILSKTPKRYVLQLFNYSTMKTIHQFQLCRWDSQTNSHTILKPFCEKTSTSSHWKGFALRQVFILFYIKSNSSPIFNLVRVRDNKLNILQSGKLGGLVTSIAVDPSMSHVFFLGDIEEKFEIVFDRTDGNPQLRLISTVRNKDGFISGAFFKDDKLIRVHPFFEFHKGKRDTEIQDEQDKWEATISNICYDYFGVTNIVTKFVPNDIFSKNDMQLTGNRVRELDIFRNLTRKGVHYGGRLYRAMSDAENILYLFAENTEVEGSNNGIISPFVKHKIPGLVLNISSVGPTFENMQKINGSRGGRSRSHVPLFIVSCADGLVYIISVCTDRYMIKKYEESSKKGRSLQIPNTESIFIENTFPSGDMRDTRIGFFDGDDYESHH</sequence>
<gene>
    <name evidence="1" type="primary">NCAS0C03610</name>
    <name evidence="1" type="ordered locus">NCAS_0C03610</name>
</gene>
<dbReference type="AlphaFoldDB" id="G0VCZ0"/>
<dbReference type="FunCoup" id="G0VCZ0">
    <property type="interactions" value="27"/>
</dbReference>
<dbReference type="Proteomes" id="UP000001640">
    <property type="component" value="Chromosome 3"/>
</dbReference>
<dbReference type="eggNOG" id="ENOG502SAD7">
    <property type="taxonomic scope" value="Eukaryota"/>
</dbReference>
<proteinExistence type="predicted"/>
<dbReference type="InParanoid" id="G0VCZ0"/>
<evidence type="ECO:0000313" key="2">
    <source>
        <dbReference type="Proteomes" id="UP000001640"/>
    </source>
</evidence>
<reference evidence="1 2" key="1">
    <citation type="journal article" date="2011" name="Proc. Natl. Acad. Sci. U.S.A.">
        <title>Evolutionary erosion of yeast sex chromosomes by mating-type switching accidents.</title>
        <authorList>
            <person name="Gordon J.L."/>
            <person name="Armisen D."/>
            <person name="Proux-Wera E."/>
            <person name="Oheigeartaigh S.S."/>
            <person name="Byrne K.P."/>
            <person name="Wolfe K.H."/>
        </authorList>
    </citation>
    <scope>NUCLEOTIDE SEQUENCE [LARGE SCALE GENOMIC DNA]</scope>
    <source>
        <strain evidence="2">ATCC 76901 / BCRC 22586 / CBS 4309 / NBRC 1992 / NRRL Y-12630</strain>
    </source>
</reference>
<reference key="2">
    <citation type="submission" date="2011-08" db="EMBL/GenBank/DDBJ databases">
        <title>Genome sequence of Naumovozyma castellii.</title>
        <authorList>
            <person name="Gordon J.L."/>
            <person name="Armisen D."/>
            <person name="Proux-Wera E."/>
            <person name="OhEigeartaigh S.S."/>
            <person name="Byrne K.P."/>
            <person name="Wolfe K.H."/>
        </authorList>
    </citation>
    <scope>NUCLEOTIDE SEQUENCE</scope>
    <source>
        <strain>Type strain:CBS 4309</strain>
    </source>
</reference>
<dbReference type="OMA" id="HIIRICK"/>
<dbReference type="HOGENOM" id="CLU_277314_0_0_1"/>
<accession>G0VCZ0</accession>
<name>G0VCZ0_NAUCA</name>
<dbReference type="GeneID" id="96902933"/>
<dbReference type="EMBL" id="HE576754">
    <property type="protein sequence ID" value="CCC69351.1"/>
    <property type="molecule type" value="Genomic_DNA"/>
</dbReference>
<organism evidence="1 2">
    <name type="scientific">Naumovozyma castellii</name>
    <name type="common">Yeast</name>
    <name type="synonym">Saccharomyces castellii</name>
    <dbReference type="NCBI Taxonomy" id="27288"/>
    <lineage>
        <taxon>Eukaryota</taxon>
        <taxon>Fungi</taxon>
        <taxon>Dikarya</taxon>
        <taxon>Ascomycota</taxon>
        <taxon>Saccharomycotina</taxon>
        <taxon>Saccharomycetes</taxon>
        <taxon>Saccharomycetales</taxon>
        <taxon>Saccharomycetaceae</taxon>
        <taxon>Naumovozyma</taxon>
    </lineage>
</organism>